<protein>
    <submittedName>
        <fullName evidence="2">Uncharacterized protein</fullName>
    </submittedName>
</protein>
<sequence length="207" mass="23714">MIRRVASQMAMLGLILLSMMALSGFHRSFLCIDARVQPPRAQTPATLQELPQMPRASLGTEWSSWAATGLLAAGAAALAWRSQARDDSSTTMYGGHDKRTFRGKLHAHTFGKFRLRKGKKRRIKAIKNGTFDASKVVQRGQPEPEHPWDLDNLIENPLYYAPDYFTEVLYDYWGDVNDKMREKWQEYMGVKGNQRYFKNWSPPEMNA</sequence>
<feature type="signal peptide" evidence="1">
    <location>
        <begin position="1"/>
        <end position="21"/>
    </location>
</feature>
<feature type="chain" id="PRO_5047279702" evidence="1">
    <location>
        <begin position="22"/>
        <end position="207"/>
    </location>
</feature>
<reference evidence="2 3" key="1">
    <citation type="submission" date="2024-02" db="EMBL/GenBank/DDBJ databases">
        <authorList>
            <person name="Chen Y."/>
            <person name="Shah S."/>
            <person name="Dougan E. K."/>
            <person name="Thang M."/>
            <person name="Chan C."/>
        </authorList>
    </citation>
    <scope>NUCLEOTIDE SEQUENCE [LARGE SCALE GENOMIC DNA]</scope>
</reference>
<organism evidence="2 3">
    <name type="scientific">Durusdinium trenchii</name>
    <dbReference type="NCBI Taxonomy" id="1381693"/>
    <lineage>
        <taxon>Eukaryota</taxon>
        <taxon>Sar</taxon>
        <taxon>Alveolata</taxon>
        <taxon>Dinophyceae</taxon>
        <taxon>Suessiales</taxon>
        <taxon>Symbiodiniaceae</taxon>
        <taxon>Durusdinium</taxon>
    </lineage>
</organism>
<keyword evidence="1" id="KW-0732">Signal</keyword>
<evidence type="ECO:0000313" key="3">
    <source>
        <dbReference type="Proteomes" id="UP001642484"/>
    </source>
</evidence>
<dbReference type="EMBL" id="CAXAMN010016669">
    <property type="protein sequence ID" value="CAK9048844.1"/>
    <property type="molecule type" value="Genomic_DNA"/>
</dbReference>
<gene>
    <name evidence="2" type="ORF">CCMP2556_LOCUS25108</name>
</gene>
<proteinExistence type="predicted"/>
<accession>A0ABP0MDN5</accession>
<name>A0ABP0MDN5_9DINO</name>
<comment type="caution">
    <text evidence="2">The sequence shown here is derived from an EMBL/GenBank/DDBJ whole genome shotgun (WGS) entry which is preliminary data.</text>
</comment>
<keyword evidence="3" id="KW-1185">Reference proteome</keyword>
<evidence type="ECO:0000313" key="2">
    <source>
        <dbReference type="EMBL" id="CAK9048844.1"/>
    </source>
</evidence>
<evidence type="ECO:0000256" key="1">
    <source>
        <dbReference type="SAM" id="SignalP"/>
    </source>
</evidence>
<dbReference type="Proteomes" id="UP001642484">
    <property type="component" value="Unassembled WGS sequence"/>
</dbReference>